<dbReference type="OrthoDB" id="10017054at2759"/>
<dbReference type="Proteomes" id="UP000237144">
    <property type="component" value="Unassembled WGS sequence"/>
</dbReference>
<dbReference type="Gene3D" id="1.10.418.10">
    <property type="entry name" value="Calponin-like domain"/>
    <property type="match status" value="2"/>
</dbReference>
<gene>
    <name evidence="5" type="ORF">BMF94_1447</name>
</gene>
<keyword evidence="1" id="KW-0677">Repeat</keyword>
<evidence type="ECO:0000259" key="4">
    <source>
        <dbReference type="PROSITE" id="PS50021"/>
    </source>
</evidence>
<dbReference type="GO" id="GO:0003779">
    <property type="term" value="F:actin binding"/>
    <property type="evidence" value="ECO:0007669"/>
    <property type="project" value="UniProtKB-KW"/>
</dbReference>
<dbReference type="EMBL" id="PJQD01000014">
    <property type="protein sequence ID" value="POY75544.1"/>
    <property type="molecule type" value="Genomic_DNA"/>
</dbReference>
<name>A0A2S5BFJ9_9BASI</name>
<dbReference type="FunFam" id="1.10.418.10:FF:000001">
    <property type="entry name" value="Actinin alpha 1"/>
    <property type="match status" value="1"/>
</dbReference>
<feature type="domain" description="Calponin-homology (CH)" evidence="4">
    <location>
        <begin position="149"/>
        <end position="255"/>
    </location>
</feature>
<dbReference type="AlphaFoldDB" id="A0A2S5BFJ9"/>
<dbReference type="PANTHER" id="PTHR11915">
    <property type="entry name" value="SPECTRIN/FILAMIN RELATED CYTOSKELETAL PROTEIN"/>
    <property type="match status" value="1"/>
</dbReference>
<dbReference type="InterPro" id="IPR001715">
    <property type="entry name" value="CH_dom"/>
</dbReference>
<feature type="compositionally biased region" description="Basic and acidic residues" evidence="3">
    <location>
        <begin position="77"/>
        <end position="93"/>
    </location>
</feature>
<evidence type="ECO:0000313" key="6">
    <source>
        <dbReference type="Proteomes" id="UP000237144"/>
    </source>
</evidence>
<reference evidence="5 6" key="1">
    <citation type="journal article" date="2018" name="Front. Microbiol.">
        <title>Prospects for Fungal Bioremediation of Acidic Radioactive Waste Sites: Characterization and Genome Sequence of Rhodotorula taiwanensis MD1149.</title>
        <authorList>
            <person name="Tkavc R."/>
            <person name="Matrosova V.Y."/>
            <person name="Grichenko O.E."/>
            <person name="Gostincar C."/>
            <person name="Volpe R.P."/>
            <person name="Klimenkova P."/>
            <person name="Gaidamakova E.K."/>
            <person name="Zhou C.E."/>
            <person name="Stewart B.J."/>
            <person name="Lyman M.G."/>
            <person name="Malfatti S.A."/>
            <person name="Rubinfeld B."/>
            <person name="Courtot M."/>
            <person name="Singh J."/>
            <person name="Dalgard C.L."/>
            <person name="Hamilton T."/>
            <person name="Frey K.G."/>
            <person name="Gunde-Cimerman N."/>
            <person name="Dugan L."/>
            <person name="Daly M.J."/>
        </authorList>
    </citation>
    <scope>NUCLEOTIDE SEQUENCE [LARGE SCALE GENOMIC DNA]</scope>
    <source>
        <strain evidence="5 6">MD1149</strain>
    </source>
</reference>
<proteinExistence type="predicted"/>
<dbReference type="PROSITE" id="PS50021">
    <property type="entry name" value="CH"/>
    <property type="match status" value="2"/>
</dbReference>
<comment type="caution">
    <text evidence="5">The sequence shown here is derived from an EMBL/GenBank/DDBJ whole genome shotgun (WGS) entry which is preliminary data.</text>
</comment>
<dbReference type="InterPro" id="IPR001589">
    <property type="entry name" value="Actinin_actin-bd_CS"/>
</dbReference>
<dbReference type="Gene3D" id="1.20.58.60">
    <property type="match status" value="1"/>
</dbReference>
<keyword evidence="6" id="KW-1185">Reference proteome</keyword>
<dbReference type="STRING" id="741276.A0A2S5BFJ9"/>
<dbReference type="SMART" id="SM00033">
    <property type="entry name" value="CH"/>
    <property type="match status" value="2"/>
</dbReference>
<feature type="compositionally biased region" description="Polar residues" evidence="3">
    <location>
        <begin position="60"/>
        <end position="69"/>
    </location>
</feature>
<feature type="compositionally biased region" description="Polar residues" evidence="3">
    <location>
        <begin position="32"/>
        <end position="49"/>
    </location>
</feature>
<organism evidence="5 6">
    <name type="scientific">Rhodotorula taiwanensis</name>
    <dbReference type="NCBI Taxonomy" id="741276"/>
    <lineage>
        <taxon>Eukaryota</taxon>
        <taxon>Fungi</taxon>
        <taxon>Dikarya</taxon>
        <taxon>Basidiomycota</taxon>
        <taxon>Pucciniomycotina</taxon>
        <taxon>Microbotryomycetes</taxon>
        <taxon>Sporidiobolales</taxon>
        <taxon>Sporidiobolaceae</taxon>
        <taxon>Rhodotorula</taxon>
    </lineage>
</organism>
<dbReference type="PROSITE" id="PS00020">
    <property type="entry name" value="ACTININ_2"/>
    <property type="match status" value="1"/>
</dbReference>
<evidence type="ECO:0000256" key="2">
    <source>
        <dbReference type="ARBA" id="ARBA00023203"/>
    </source>
</evidence>
<evidence type="ECO:0000256" key="1">
    <source>
        <dbReference type="ARBA" id="ARBA00022737"/>
    </source>
</evidence>
<dbReference type="InterPro" id="IPR036872">
    <property type="entry name" value="CH_dom_sf"/>
</dbReference>
<feature type="region of interest" description="Disordered" evidence="3">
    <location>
        <begin position="1"/>
        <end position="102"/>
    </location>
</feature>
<dbReference type="CDD" id="cd21216">
    <property type="entry name" value="CH_ACTN_rpt2"/>
    <property type="match status" value="1"/>
</dbReference>
<sequence>MAASVEARSPTPTGRQRPLSMHYGYSQPPASPTRTGSPNISHTLHSPQTPRRRPTVQGHRATSSLSSLAQLGIDLPPGRRDEVHSPRPLERSDWYGSTNGDPLSSQFRVQRSNSILTASPSLAAGQWGAFSGPQGPPSQSPAIGREHEDVQNRVLCKWLNARLEPNGYPPIVNLGTDFSDGTRLIQLVEVLTDSSLGRYNLHPYHRVQKMENAIKALDRIKEMGVHLTNIGPEDVVDGNRKLILGMIWSLVLRFSIADINEEGSHAKEGLLLWCQRKTAPYAEVDVKDFTTSWQDGLAFCALIHRHRPDLLDYDNMNKSPSAAAKNLAKAFSIAADHLGIPQLLDVEDVCGTRRPHERSIMTYVAQFFHAFSSRAQAETEARVINKFVDEMSELMLAVHDYERRVTELLEQIRARIRSIASSGPTPSSPYPDLLQRRSTLRAVPERRQWLMEKVATAQLLGNVRVKLRTYGLRGYEPPEGLTIEDVAVMWEAMRRAEAEQLRSIDAYIQRFVPKVPR</sequence>
<dbReference type="SUPFAM" id="SSF47576">
    <property type="entry name" value="Calponin-homology domain, CH-domain"/>
    <property type="match status" value="1"/>
</dbReference>
<accession>A0A2S5BFJ9</accession>
<protein>
    <recommendedName>
        <fullName evidence="4">Calponin-homology (CH) domain-containing protein</fullName>
    </recommendedName>
</protein>
<keyword evidence="2" id="KW-0009">Actin-binding</keyword>
<feature type="domain" description="Calponin-homology (CH)" evidence="4">
    <location>
        <begin position="264"/>
        <end position="372"/>
    </location>
</feature>
<dbReference type="Pfam" id="PF00307">
    <property type="entry name" value="CH"/>
    <property type="match status" value="2"/>
</dbReference>
<evidence type="ECO:0000256" key="3">
    <source>
        <dbReference type="SAM" id="MobiDB-lite"/>
    </source>
</evidence>
<evidence type="ECO:0000313" key="5">
    <source>
        <dbReference type="EMBL" id="POY75544.1"/>
    </source>
</evidence>
<dbReference type="SUPFAM" id="SSF46966">
    <property type="entry name" value="Spectrin repeat"/>
    <property type="match status" value="1"/>
</dbReference>